<dbReference type="Proteomes" id="UP001589667">
    <property type="component" value="Unassembled WGS sequence"/>
</dbReference>
<gene>
    <name evidence="1" type="ORF">ACFFQV_03230</name>
</gene>
<protein>
    <submittedName>
        <fullName evidence="1">Uncharacterized protein</fullName>
    </submittedName>
</protein>
<reference evidence="1 2" key="1">
    <citation type="submission" date="2024-09" db="EMBL/GenBank/DDBJ databases">
        <authorList>
            <person name="Sun Q."/>
            <person name="Mori K."/>
        </authorList>
    </citation>
    <scope>NUCLEOTIDE SEQUENCE [LARGE SCALE GENOMIC DNA]</scope>
    <source>
        <strain evidence="1 2">JCM 14321</strain>
    </source>
</reference>
<evidence type="ECO:0000313" key="1">
    <source>
        <dbReference type="EMBL" id="MFB9641296.1"/>
    </source>
</evidence>
<dbReference type="RefSeq" id="WP_157422907.1">
    <property type="nucleotide sequence ID" value="NZ_BAAANI010000006.1"/>
</dbReference>
<comment type="caution">
    <text evidence="1">The sequence shown here is derived from an EMBL/GenBank/DDBJ whole genome shotgun (WGS) entry which is preliminary data.</text>
</comment>
<proteinExistence type="predicted"/>
<accession>A0ABV5SP95</accession>
<evidence type="ECO:0000313" key="2">
    <source>
        <dbReference type="Proteomes" id="UP001589667"/>
    </source>
</evidence>
<name>A0ABV5SP95_9MICO</name>
<keyword evidence="2" id="KW-1185">Reference proteome</keyword>
<dbReference type="EMBL" id="JBHMBL010000001">
    <property type="protein sequence ID" value="MFB9641296.1"/>
    <property type="molecule type" value="Genomic_DNA"/>
</dbReference>
<organism evidence="1 2">
    <name type="scientific">Agromyces lapidis</name>
    <dbReference type="NCBI Taxonomy" id="279574"/>
    <lineage>
        <taxon>Bacteria</taxon>
        <taxon>Bacillati</taxon>
        <taxon>Actinomycetota</taxon>
        <taxon>Actinomycetes</taxon>
        <taxon>Micrococcales</taxon>
        <taxon>Microbacteriaceae</taxon>
        <taxon>Agromyces</taxon>
    </lineage>
</organism>
<sequence length="418" mass="44996">MAGFRVRRRLGAHQLEAHDADLAKRAGAALFAADERVRAAADELGFAEAELGAGAIQQPGEALAEVRRQLGIAFLLNRLNHDAMPGTADEVRARYERVVQLCESAEHVLDEQLTAIAERITRARREPEFIDGLRAELERLRARVPFVGEAIGCLAARYAREALVTVEADAAEAEQLLAFAEHSLRVAERRREAGAREQAQLALEASAESVRRAAAMLDAVEAFEVEALRAESALAAIVEESRRHLAVALDAPPSRSLATAIDELRAALAGLPAGVNTDPFAHLSRVRSAHTALESAMAAARERAMIPTPPVEQVSPAIEAADRRLDVARDAIARNPGRIGAEAMKVLAESERIRTDLGHYLGSPAVTVAVTDHDHQAQVVAMARRAAFLASEALFLARRDIEASRRHALGRGAMSAVS</sequence>